<evidence type="ECO:0000256" key="2">
    <source>
        <dbReference type="ARBA" id="ARBA00006727"/>
    </source>
</evidence>
<dbReference type="InterPro" id="IPR050327">
    <property type="entry name" value="Proton-linked_MCT"/>
</dbReference>
<dbReference type="SUPFAM" id="SSF103473">
    <property type="entry name" value="MFS general substrate transporter"/>
    <property type="match status" value="1"/>
</dbReference>
<dbReference type="Proteomes" id="UP001147752">
    <property type="component" value="Unassembled WGS sequence"/>
</dbReference>
<evidence type="ECO:0000256" key="3">
    <source>
        <dbReference type="SAM" id="MobiDB-lite"/>
    </source>
</evidence>
<dbReference type="InterPro" id="IPR036259">
    <property type="entry name" value="MFS_trans_sf"/>
</dbReference>
<feature type="transmembrane region" description="Helical" evidence="4">
    <location>
        <begin position="147"/>
        <end position="171"/>
    </location>
</feature>
<protein>
    <submittedName>
        <fullName evidence="5">MFS transporter MCP family solute carrier family 16 member 10</fullName>
    </submittedName>
</protein>
<comment type="caution">
    <text evidence="5">The sequence shown here is derived from an EMBL/GenBank/DDBJ whole genome shotgun (WGS) entry which is preliminary data.</text>
</comment>
<feature type="transmembrane region" description="Helical" evidence="4">
    <location>
        <begin position="96"/>
        <end position="118"/>
    </location>
</feature>
<dbReference type="GO" id="GO:0016020">
    <property type="term" value="C:membrane"/>
    <property type="evidence" value="ECO:0007669"/>
    <property type="project" value="UniProtKB-SubCell"/>
</dbReference>
<dbReference type="OrthoDB" id="410267at2759"/>
<feature type="transmembrane region" description="Helical" evidence="4">
    <location>
        <begin position="56"/>
        <end position="76"/>
    </location>
</feature>
<evidence type="ECO:0000313" key="5">
    <source>
        <dbReference type="EMBL" id="KAJ5355852.1"/>
    </source>
</evidence>
<proteinExistence type="inferred from homology"/>
<evidence type="ECO:0000313" key="6">
    <source>
        <dbReference type="Proteomes" id="UP001147752"/>
    </source>
</evidence>
<sequence>MEVSRHNGKKTGYGTIDPQSPSDTFPPRSPESQIGAAYSEDVSKYESYPDGGIKSWLVVFGCFCAFFSALSFMNSIGVYHSWIASHQLQAEGAGKIGWIFGFSNFLTFVASLFIGPVFDSCGPRPLSAVGPVFLQAQYILLGFCRTYWHFFFCIGVFGGIGTCVLFTCAIGTIQHWFFHRRGLAMGLAISGGSASGILLPLIISGILPKIGFQKTTLTVSVILLPFEIAAVVLMTTPTLSAKHRQRLSLDGRWKAMPSLRILLELQPFLIALGLLFGELAMFIPMTCYFVRPEP</sequence>
<dbReference type="PANTHER" id="PTHR11360">
    <property type="entry name" value="MONOCARBOXYLATE TRANSPORTER"/>
    <property type="match status" value="1"/>
</dbReference>
<feature type="transmembrane region" description="Helical" evidence="4">
    <location>
        <begin position="183"/>
        <end position="207"/>
    </location>
</feature>
<dbReference type="GeneID" id="81467367"/>
<feature type="region of interest" description="Disordered" evidence="3">
    <location>
        <begin position="1"/>
        <end position="33"/>
    </location>
</feature>
<keyword evidence="4" id="KW-1133">Transmembrane helix</keyword>
<keyword evidence="6" id="KW-1185">Reference proteome</keyword>
<gene>
    <name evidence="5" type="ORF">N7517_010461</name>
</gene>
<reference evidence="5" key="1">
    <citation type="submission" date="2022-12" db="EMBL/GenBank/DDBJ databases">
        <authorList>
            <person name="Petersen C."/>
        </authorList>
    </citation>
    <scope>NUCLEOTIDE SEQUENCE</scope>
    <source>
        <strain evidence="5">IBT 3081</strain>
    </source>
</reference>
<feature type="transmembrane region" description="Helical" evidence="4">
    <location>
        <begin position="219"/>
        <end position="240"/>
    </location>
</feature>
<comment type="subcellular location">
    <subcellularLocation>
        <location evidence="1">Membrane</location>
        <topology evidence="1">Multi-pass membrane protein</topology>
    </subcellularLocation>
</comment>
<keyword evidence="4" id="KW-0472">Membrane</keyword>
<accession>A0A9W9R906</accession>
<name>A0A9W9R906_9EURO</name>
<dbReference type="InterPro" id="IPR011701">
    <property type="entry name" value="MFS"/>
</dbReference>
<feature type="transmembrane region" description="Helical" evidence="4">
    <location>
        <begin position="261"/>
        <end position="283"/>
    </location>
</feature>
<evidence type="ECO:0000256" key="4">
    <source>
        <dbReference type="SAM" id="Phobius"/>
    </source>
</evidence>
<dbReference type="EMBL" id="JAPZBT010000006">
    <property type="protein sequence ID" value="KAJ5355852.1"/>
    <property type="molecule type" value="Genomic_DNA"/>
</dbReference>
<dbReference type="Pfam" id="PF07690">
    <property type="entry name" value="MFS_1"/>
    <property type="match status" value="1"/>
</dbReference>
<comment type="similarity">
    <text evidence="2">Belongs to the major facilitator superfamily. Monocarboxylate porter (TC 2.A.1.13) family.</text>
</comment>
<organism evidence="5 6">
    <name type="scientific">Penicillium concentricum</name>
    <dbReference type="NCBI Taxonomy" id="293559"/>
    <lineage>
        <taxon>Eukaryota</taxon>
        <taxon>Fungi</taxon>
        <taxon>Dikarya</taxon>
        <taxon>Ascomycota</taxon>
        <taxon>Pezizomycotina</taxon>
        <taxon>Eurotiomycetes</taxon>
        <taxon>Eurotiomycetidae</taxon>
        <taxon>Eurotiales</taxon>
        <taxon>Aspergillaceae</taxon>
        <taxon>Penicillium</taxon>
    </lineage>
</organism>
<dbReference type="AlphaFoldDB" id="A0A9W9R906"/>
<dbReference type="GO" id="GO:0022857">
    <property type="term" value="F:transmembrane transporter activity"/>
    <property type="evidence" value="ECO:0007669"/>
    <property type="project" value="InterPro"/>
</dbReference>
<reference evidence="5" key="2">
    <citation type="journal article" date="2023" name="IMA Fungus">
        <title>Comparative genomic study of the Penicillium genus elucidates a diverse pangenome and 15 lateral gene transfer events.</title>
        <authorList>
            <person name="Petersen C."/>
            <person name="Sorensen T."/>
            <person name="Nielsen M.R."/>
            <person name="Sondergaard T.E."/>
            <person name="Sorensen J.L."/>
            <person name="Fitzpatrick D.A."/>
            <person name="Frisvad J.C."/>
            <person name="Nielsen K.L."/>
        </authorList>
    </citation>
    <scope>NUCLEOTIDE SEQUENCE</scope>
    <source>
        <strain evidence="5">IBT 3081</strain>
    </source>
</reference>
<dbReference type="Gene3D" id="1.20.1250.20">
    <property type="entry name" value="MFS general substrate transporter like domains"/>
    <property type="match status" value="1"/>
</dbReference>
<dbReference type="PANTHER" id="PTHR11360:SF177">
    <property type="entry name" value="RIBOFLAVIN TRANSPORTER MCH5"/>
    <property type="match status" value="1"/>
</dbReference>
<keyword evidence="4" id="KW-0812">Transmembrane</keyword>
<dbReference type="RefSeq" id="XP_056573999.1">
    <property type="nucleotide sequence ID" value="XM_056728184.1"/>
</dbReference>
<evidence type="ECO:0000256" key="1">
    <source>
        <dbReference type="ARBA" id="ARBA00004141"/>
    </source>
</evidence>